<keyword evidence="13" id="KW-0812">Transmembrane</keyword>
<evidence type="ECO:0000256" key="11">
    <source>
        <dbReference type="ARBA" id="ARBA00049061"/>
    </source>
</evidence>
<evidence type="ECO:0000256" key="2">
    <source>
        <dbReference type="ARBA" id="ARBA00010718"/>
    </source>
</evidence>
<evidence type="ECO:0000256" key="6">
    <source>
        <dbReference type="ARBA" id="ARBA00022622"/>
    </source>
</evidence>
<proteinExistence type="inferred from homology"/>
<accession>A0AAD8YU46</accession>
<comment type="caution">
    <text evidence="15">The sequence shown here is derived from an EMBL/GenBank/DDBJ whole genome shotgun (WGS) entry which is preliminary data.</text>
</comment>
<dbReference type="Pfam" id="PF00194">
    <property type="entry name" value="Carb_anhydrase"/>
    <property type="match status" value="1"/>
</dbReference>
<evidence type="ECO:0000256" key="5">
    <source>
        <dbReference type="ARBA" id="ARBA00022475"/>
    </source>
</evidence>
<reference evidence="15" key="1">
    <citation type="submission" date="2023-03" db="EMBL/GenBank/DDBJ databases">
        <title>Electrophorus voltai genome.</title>
        <authorList>
            <person name="Bian C."/>
        </authorList>
    </citation>
    <scope>NUCLEOTIDE SEQUENCE</scope>
    <source>
        <strain evidence="15">CB-2022</strain>
        <tissue evidence="15">Muscle</tissue>
    </source>
</reference>
<dbReference type="GO" id="GO:0005886">
    <property type="term" value="C:plasma membrane"/>
    <property type="evidence" value="ECO:0007669"/>
    <property type="project" value="UniProtKB-SubCell"/>
</dbReference>
<evidence type="ECO:0000256" key="4">
    <source>
        <dbReference type="ARBA" id="ARBA00014205"/>
    </source>
</evidence>
<evidence type="ECO:0000313" key="16">
    <source>
        <dbReference type="Proteomes" id="UP001239994"/>
    </source>
</evidence>
<keyword evidence="6" id="KW-0336">GPI-anchor</keyword>
<protein>
    <recommendedName>
        <fullName evidence="4">Carbonic anhydrase 4</fullName>
    </recommendedName>
    <alternativeName>
        <fullName evidence="9">Carbonate dehydratase IV</fullName>
    </alternativeName>
    <alternativeName>
        <fullName evidence="8">Carbonic anhydrase IV</fullName>
    </alternativeName>
</protein>
<evidence type="ECO:0000256" key="13">
    <source>
        <dbReference type="SAM" id="Phobius"/>
    </source>
</evidence>
<feature type="transmembrane region" description="Helical" evidence="13">
    <location>
        <begin position="44"/>
        <end position="65"/>
    </location>
</feature>
<evidence type="ECO:0000256" key="3">
    <source>
        <dbReference type="ARBA" id="ARBA00011736"/>
    </source>
</evidence>
<dbReference type="SMART" id="SM01057">
    <property type="entry name" value="Carb_anhydrase"/>
    <property type="match status" value="1"/>
</dbReference>
<dbReference type="PROSITE" id="PS51144">
    <property type="entry name" value="ALPHA_CA_2"/>
    <property type="match status" value="1"/>
</dbReference>
<evidence type="ECO:0000256" key="7">
    <source>
        <dbReference type="ARBA" id="ARBA00023288"/>
    </source>
</evidence>
<comment type="catalytic activity">
    <reaction evidence="11">
        <text>hydrogencarbonate + H(+) = CO2 + H2O</text>
        <dbReference type="Rhea" id="RHEA:10748"/>
        <dbReference type="ChEBI" id="CHEBI:15377"/>
        <dbReference type="ChEBI" id="CHEBI:15378"/>
        <dbReference type="ChEBI" id="CHEBI:16526"/>
        <dbReference type="ChEBI" id="CHEBI:17544"/>
        <dbReference type="EC" id="4.2.1.1"/>
    </reaction>
    <physiologicalReaction direction="left-to-right" evidence="11">
        <dbReference type="Rhea" id="RHEA:10749"/>
    </physiologicalReaction>
    <physiologicalReaction direction="right-to-left" evidence="11">
        <dbReference type="Rhea" id="RHEA:10750"/>
    </physiologicalReaction>
</comment>
<comment type="subunit">
    <text evidence="3">Interacts with SLC4A4.</text>
</comment>
<evidence type="ECO:0000256" key="9">
    <source>
        <dbReference type="ARBA" id="ARBA00032355"/>
    </source>
</evidence>
<keyword evidence="6" id="KW-0325">Glycoprotein</keyword>
<comment type="function">
    <text evidence="10">Catalyzes the reversible hydration of carbon dioxide into bicarbonate and protons and thus is essential to maintaining intracellular and extracellular pH. May stimulate the sodium/bicarbonate transporter activity of SLC4A4 that acts in pH homeostasis. It is essential for acid overload removal from the retina and retina epithelium, and acid release in the choriocapillaris in the choroid.</text>
</comment>
<keyword evidence="13" id="KW-0472">Membrane</keyword>
<dbReference type="AlphaFoldDB" id="A0AAD8YU46"/>
<keyword evidence="13" id="KW-1133">Transmembrane helix</keyword>
<dbReference type="GO" id="GO:0098552">
    <property type="term" value="C:side of membrane"/>
    <property type="evidence" value="ECO:0007669"/>
    <property type="project" value="UniProtKB-KW"/>
</dbReference>
<comment type="similarity">
    <text evidence="2">Belongs to the alpha-carbonic anhydrase family.</text>
</comment>
<dbReference type="InterPro" id="IPR001148">
    <property type="entry name" value="CA_dom"/>
</dbReference>
<evidence type="ECO:0000256" key="12">
    <source>
        <dbReference type="SAM" id="MobiDB-lite"/>
    </source>
</evidence>
<dbReference type="Proteomes" id="UP001239994">
    <property type="component" value="Unassembled WGS sequence"/>
</dbReference>
<dbReference type="GO" id="GO:0004089">
    <property type="term" value="F:carbonate dehydratase activity"/>
    <property type="evidence" value="ECO:0007669"/>
    <property type="project" value="UniProtKB-EC"/>
</dbReference>
<dbReference type="PANTHER" id="PTHR18952:SF95">
    <property type="entry name" value="CARBONIC ANHYDRASE 4"/>
    <property type="match status" value="1"/>
</dbReference>
<evidence type="ECO:0000313" key="15">
    <source>
        <dbReference type="EMBL" id="KAK1785780.1"/>
    </source>
</evidence>
<dbReference type="InterPro" id="IPR023561">
    <property type="entry name" value="Carbonic_anhydrase_a-class"/>
</dbReference>
<dbReference type="Gene3D" id="3.10.200.10">
    <property type="entry name" value="Alpha carbonic anhydrase"/>
    <property type="match status" value="1"/>
</dbReference>
<keyword evidence="16" id="KW-1185">Reference proteome</keyword>
<dbReference type="SUPFAM" id="SSF51069">
    <property type="entry name" value="Carbonic anhydrase"/>
    <property type="match status" value="1"/>
</dbReference>
<evidence type="ECO:0000256" key="8">
    <source>
        <dbReference type="ARBA" id="ARBA00032271"/>
    </source>
</evidence>
<keyword evidence="7" id="KW-0449">Lipoprotein</keyword>
<evidence type="ECO:0000256" key="10">
    <source>
        <dbReference type="ARBA" id="ARBA00045603"/>
    </source>
</evidence>
<feature type="region of interest" description="Disordered" evidence="12">
    <location>
        <begin position="1"/>
        <end position="20"/>
    </location>
</feature>
<name>A0AAD8YU46_9TELE</name>
<keyword evidence="5" id="KW-1003">Cell membrane</keyword>
<organism evidence="15 16">
    <name type="scientific">Electrophorus voltai</name>
    <dbReference type="NCBI Taxonomy" id="2609070"/>
    <lineage>
        <taxon>Eukaryota</taxon>
        <taxon>Metazoa</taxon>
        <taxon>Chordata</taxon>
        <taxon>Craniata</taxon>
        <taxon>Vertebrata</taxon>
        <taxon>Euteleostomi</taxon>
        <taxon>Actinopterygii</taxon>
        <taxon>Neopterygii</taxon>
        <taxon>Teleostei</taxon>
        <taxon>Ostariophysi</taxon>
        <taxon>Gymnotiformes</taxon>
        <taxon>Gymnotoidei</taxon>
        <taxon>Gymnotidae</taxon>
        <taxon>Electrophorus</taxon>
    </lineage>
</organism>
<dbReference type="PANTHER" id="PTHR18952">
    <property type="entry name" value="CARBONIC ANHYDRASE"/>
    <property type="match status" value="1"/>
</dbReference>
<dbReference type="GO" id="GO:0008270">
    <property type="term" value="F:zinc ion binding"/>
    <property type="evidence" value="ECO:0007669"/>
    <property type="project" value="InterPro"/>
</dbReference>
<gene>
    <name evidence="15" type="ORF">P4O66_003114</name>
</gene>
<dbReference type="EMBL" id="JAROKS010000025">
    <property type="protein sequence ID" value="KAK1785780.1"/>
    <property type="molecule type" value="Genomic_DNA"/>
</dbReference>
<sequence>MITSQMGSEGTGPERFGPTTSPNAARAFVWALTGTGGPLYRGCIARYAIATFFSVYTLVVMFRLLKDTWSRLGPLSLELLIPAHKVPKGQYSYFRYTGSLTTPDCAESVIWTVLENTVHLSKQQLSAFSDLMFGNGSTMVETFRPVQPLNNRRQLV</sequence>
<evidence type="ECO:0000256" key="1">
    <source>
        <dbReference type="ARBA" id="ARBA00004609"/>
    </source>
</evidence>
<dbReference type="InterPro" id="IPR036398">
    <property type="entry name" value="CA_dom_sf"/>
</dbReference>
<feature type="domain" description="Alpha-carbonic anhydrase" evidence="14">
    <location>
        <begin position="1"/>
        <end position="156"/>
    </location>
</feature>
<evidence type="ECO:0000259" key="14">
    <source>
        <dbReference type="PROSITE" id="PS51144"/>
    </source>
</evidence>
<comment type="subcellular location">
    <subcellularLocation>
        <location evidence="1">Cell membrane</location>
        <topology evidence="1">Lipid-anchor</topology>
        <topology evidence="1">GPI-anchor</topology>
    </subcellularLocation>
</comment>